<dbReference type="Proteomes" id="UP000007110">
    <property type="component" value="Unassembled WGS sequence"/>
</dbReference>
<comment type="similarity">
    <text evidence="2">Belongs to the nucleotide-sugar transporter family. SLC35B subfamily.</text>
</comment>
<evidence type="ECO:0000256" key="7">
    <source>
        <dbReference type="ARBA" id="ARBA00039669"/>
    </source>
</evidence>
<evidence type="ECO:0000313" key="11">
    <source>
        <dbReference type="Proteomes" id="UP000007110"/>
    </source>
</evidence>
<reference evidence="10" key="2">
    <citation type="submission" date="2021-01" db="UniProtKB">
        <authorList>
            <consortium name="EnsemblMetazoa"/>
        </authorList>
    </citation>
    <scope>IDENTIFICATION</scope>
</reference>
<evidence type="ECO:0000256" key="9">
    <source>
        <dbReference type="SAM" id="Phobius"/>
    </source>
</evidence>
<feature type="region of interest" description="Disordered" evidence="8">
    <location>
        <begin position="1"/>
        <end position="26"/>
    </location>
</feature>
<dbReference type="InterPro" id="IPR013657">
    <property type="entry name" value="SCL35B1-4/HUT1"/>
</dbReference>
<keyword evidence="11" id="KW-1185">Reference proteome</keyword>
<evidence type="ECO:0000256" key="1">
    <source>
        <dbReference type="ARBA" id="ARBA00004141"/>
    </source>
</evidence>
<evidence type="ECO:0000256" key="6">
    <source>
        <dbReference type="ARBA" id="ARBA00023136"/>
    </source>
</evidence>
<evidence type="ECO:0000256" key="5">
    <source>
        <dbReference type="ARBA" id="ARBA00022989"/>
    </source>
</evidence>
<reference evidence="11" key="1">
    <citation type="submission" date="2015-02" db="EMBL/GenBank/DDBJ databases">
        <title>Genome sequencing for Strongylocentrotus purpuratus.</title>
        <authorList>
            <person name="Murali S."/>
            <person name="Liu Y."/>
            <person name="Vee V."/>
            <person name="English A."/>
            <person name="Wang M."/>
            <person name="Skinner E."/>
            <person name="Han Y."/>
            <person name="Muzny D.M."/>
            <person name="Worley K.C."/>
            <person name="Gibbs R.A."/>
        </authorList>
    </citation>
    <scope>NUCLEOTIDE SEQUENCE</scope>
</reference>
<dbReference type="EnsemblMetazoa" id="XM_030983125">
    <property type="protein sequence ID" value="XP_030838985"/>
    <property type="gene ID" value="LOC105439617"/>
</dbReference>
<feature type="transmembrane region" description="Helical" evidence="9">
    <location>
        <begin position="332"/>
        <end position="351"/>
    </location>
</feature>
<sequence>MSNPHKPRLVGRVPANRALTTRQTSASKLNDSFKYREAATYLMELPDPSHVQGARSSSGLPPKGDAGSGAANGQRVVNMGGSSADDDKGTKDPSNQRDVFYVVGFPLSTWSTSFQFFFLMGSIFFFFLIYGYCQELIFSFDDFKSYGWYLTFTQFGCYTIFGLLATQVQSDNKRRIPMKTYLLLSILTVTTMGMSNASLGYLNYPTQVIFKCCKLIPVMIGGVLIQGKPYGVTDACAAICMSIGLIFFTLADSTVSPKFDRTGIILISLALGADAVIGNVQEKAMKAHRASSSEVVLYSYSIGFVIIFIGLVAHGSFLEAFWFCYQNPVKTYVYAILFSLSGYMGIIFVLAMIRQFGALITVTVTTTRKTVTMILSFLLFSKPFTMQYVWSGMLVIFGIFLNVYSKNKTPINRWFANKVRQLVIRLQHQPKVYPSAMTDV</sequence>
<organism evidence="10 11">
    <name type="scientific">Strongylocentrotus purpuratus</name>
    <name type="common">Purple sea urchin</name>
    <dbReference type="NCBI Taxonomy" id="7668"/>
    <lineage>
        <taxon>Eukaryota</taxon>
        <taxon>Metazoa</taxon>
        <taxon>Echinodermata</taxon>
        <taxon>Eleutherozoa</taxon>
        <taxon>Echinozoa</taxon>
        <taxon>Echinoidea</taxon>
        <taxon>Euechinoidea</taxon>
        <taxon>Echinacea</taxon>
        <taxon>Camarodonta</taxon>
        <taxon>Echinidea</taxon>
        <taxon>Strongylocentrotidae</taxon>
        <taxon>Strongylocentrotus</taxon>
    </lineage>
</organism>
<feature type="transmembrane region" description="Helical" evidence="9">
    <location>
        <begin position="386"/>
        <end position="404"/>
    </location>
</feature>
<keyword evidence="4 9" id="KW-0812">Transmembrane</keyword>
<feature type="transmembrane region" description="Helical" evidence="9">
    <location>
        <begin position="232"/>
        <end position="251"/>
    </location>
</feature>
<evidence type="ECO:0000313" key="10">
    <source>
        <dbReference type="EnsemblMetazoa" id="XP_030838985"/>
    </source>
</evidence>
<dbReference type="Pfam" id="PF08449">
    <property type="entry name" value="UAA"/>
    <property type="match status" value="1"/>
</dbReference>
<feature type="transmembrane region" description="Helical" evidence="9">
    <location>
        <begin position="292"/>
        <end position="312"/>
    </location>
</feature>
<keyword evidence="5 9" id="KW-1133">Transmembrane helix</keyword>
<dbReference type="CTD" id="51000"/>
<feature type="transmembrane region" description="Helical" evidence="9">
    <location>
        <begin position="146"/>
        <end position="168"/>
    </location>
</feature>
<feature type="transmembrane region" description="Helical" evidence="9">
    <location>
        <begin position="263"/>
        <end position="280"/>
    </location>
</feature>
<dbReference type="PANTHER" id="PTHR10778">
    <property type="entry name" value="SOLUTE CARRIER FAMILY 35 MEMBER B"/>
    <property type="match status" value="1"/>
</dbReference>
<comment type="subcellular location">
    <subcellularLocation>
        <location evidence="1">Membrane</location>
        <topology evidence="1">Multi-pass membrane protein</topology>
    </subcellularLocation>
</comment>
<feature type="transmembrane region" description="Helical" evidence="9">
    <location>
        <begin position="116"/>
        <end position="140"/>
    </location>
</feature>
<dbReference type="AlphaFoldDB" id="A0A7M7NN51"/>
<feature type="transmembrane region" description="Helical" evidence="9">
    <location>
        <begin position="180"/>
        <end position="202"/>
    </location>
</feature>
<accession>A0A7M7NN51</accession>
<protein>
    <recommendedName>
        <fullName evidence="7">Adenosine 3'-phospho 5'-phosphosulfate transporter 2</fullName>
    </recommendedName>
</protein>
<dbReference type="GO" id="GO:0055085">
    <property type="term" value="P:transmembrane transport"/>
    <property type="evidence" value="ECO:0000318"/>
    <property type="project" value="GO_Central"/>
</dbReference>
<name>A0A7M7NN51_STRPU</name>
<evidence type="ECO:0000256" key="8">
    <source>
        <dbReference type="SAM" id="MobiDB-lite"/>
    </source>
</evidence>
<keyword evidence="6 9" id="KW-0472">Membrane</keyword>
<dbReference type="GO" id="GO:0046963">
    <property type="term" value="P:3'-phosphoadenosine 5'-phosphosulfate transport"/>
    <property type="evidence" value="ECO:0000318"/>
    <property type="project" value="GO_Central"/>
</dbReference>
<evidence type="ECO:0000256" key="4">
    <source>
        <dbReference type="ARBA" id="ARBA00022692"/>
    </source>
</evidence>
<feature type="region of interest" description="Disordered" evidence="8">
    <location>
        <begin position="50"/>
        <end position="92"/>
    </location>
</feature>
<dbReference type="GeneID" id="105439617"/>
<dbReference type="RefSeq" id="XP_030838985.1">
    <property type="nucleotide sequence ID" value="XM_030983125.1"/>
</dbReference>
<dbReference type="GO" id="GO:0046964">
    <property type="term" value="F:3'-phosphoadenosine 5'-phosphosulfate transmembrane transporter activity"/>
    <property type="evidence" value="ECO:0000318"/>
    <property type="project" value="GO_Central"/>
</dbReference>
<dbReference type="GO" id="GO:0005789">
    <property type="term" value="C:endoplasmic reticulum membrane"/>
    <property type="evidence" value="ECO:0000318"/>
    <property type="project" value="GO_Central"/>
</dbReference>
<evidence type="ECO:0000256" key="2">
    <source>
        <dbReference type="ARBA" id="ARBA00010694"/>
    </source>
</evidence>
<dbReference type="PANTHER" id="PTHR10778:SF8">
    <property type="entry name" value="ADENOSINE 3'-PHOSPHO 5'-PHOSPHOSULFATE TRANSPORTER 2"/>
    <property type="match status" value="1"/>
</dbReference>
<proteinExistence type="inferred from homology"/>
<dbReference type="OMA" id="YNRTTQF"/>
<keyword evidence="3" id="KW-0813">Transport</keyword>
<dbReference type="InParanoid" id="A0A7M7NN51"/>
<evidence type="ECO:0000256" key="3">
    <source>
        <dbReference type="ARBA" id="ARBA00022448"/>
    </source>
</evidence>
<dbReference type="FunCoup" id="A0A7M7NN51">
    <property type="interactions" value="495"/>
</dbReference>
<dbReference type="OrthoDB" id="438495at2759"/>
<dbReference type="KEGG" id="spu:105439617"/>
<dbReference type="GO" id="GO:0000139">
    <property type="term" value="C:Golgi membrane"/>
    <property type="evidence" value="ECO:0000318"/>
    <property type="project" value="GO_Central"/>
</dbReference>